<gene>
    <name evidence="2" type="ORF">CA257_05290</name>
</gene>
<comment type="caution">
    <text evidence="2">The sequence shown here is derived from an EMBL/GenBank/DDBJ whole genome shotgun (WGS) entry which is preliminary data.</text>
</comment>
<accession>A0AAJ4VCG5</accession>
<protein>
    <submittedName>
        <fullName evidence="2">RNA polymerase subunit sigma-70</fullName>
    </submittedName>
</protein>
<name>A0AAJ4VCG5_9SPHN</name>
<dbReference type="Pfam" id="PF08281">
    <property type="entry name" value="Sigma70_r4_2"/>
    <property type="match status" value="1"/>
</dbReference>
<dbReference type="Gene3D" id="1.10.10.10">
    <property type="entry name" value="Winged helix-like DNA-binding domain superfamily/Winged helix DNA-binding domain"/>
    <property type="match status" value="1"/>
</dbReference>
<evidence type="ECO:0000313" key="2">
    <source>
        <dbReference type="EMBL" id="RSV06357.1"/>
    </source>
</evidence>
<dbReference type="AlphaFoldDB" id="A0AAJ4VCG5"/>
<dbReference type="Proteomes" id="UP000286681">
    <property type="component" value="Unassembled WGS sequence"/>
</dbReference>
<dbReference type="InterPro" id="IPR013249">
    <property type="entry name" value="RNA_pol_sigma70_r4_t2"/>
</dbReference>
<dbReference type="EMBL" id="QQWO01000003">
    <property type="protein sequence ID" value="RSV06357.1"/>
    <property type="molecule type" value="Genomic_DNA"/>
</dbReference>
<dbReference type="SUPFAM" id="SSF88659">
    <property type="entry name" value="Sigma3 and sigma4 domains of RNA polymerase sigma factors"/>
    <property type="match status" value="1"/>
</dbReference>
<evidence type="ECO:0000313" key="3">
    <source>
        <dbReference type="Proteomes" id="UP000286681"/>
    </source>
</evidence>
<dbReference type="GO" id="GO:0016987">
    <property type="term" value="F:sigma factor activity"/>
    <property type="evidence" value="ECO:0007669"/>
    <property type="project" value="InterPro"/>
</dbReference>
<sequence>MRRYIRVSNSPRGGVMDDRLSLRQRAAIALQRSIGRTRVAEPLRDRAETARVARIEAAILSLSPITREVFILHRFDDLGYERIGHRLSISVEEVTAHMATAILQLDLALCDII</sequence>
<dbReference type="GO" id="GO:0006352">
    <property type="term" value="P:DNA-templated transcription initiation"/>
    <property type="evidence" value="ECO:0007669"/>
    <property type="project" value="InterPro"/>
</dbReference>
<feature type="domain" description="RNA polymerase sigma factor 70 region 4 type 2" evidence="1">
    <location>
        <begin position="54"/>
        <end position="101"/>
    </location>
</feature>
<dbReference type="GO" id="GO:0003677">
    <property type="term" value="F:DNA binding"/>
    <property type="evidence" value="ECO:0007669"/>
    <property type="project" value="InterPro"/>
</dbReference>
<organism evidence="2 3">
    <name type="scientific">Sphingomonas koreensis</name>
    <dbReference type="NCBI Taxonomy" id="93064"/>
    <lineage>
        <taxon>Bacteria</taxon>
        <taxon>Pseudomonadati</taxon>
        <taxon>Pseudomonadota</taxon>
        <taxon>Alphaproteobacteria</taxon>
        <taxon>Sphingomonadales</taxon>
        <taxon>Sphingomonadaceae</taxon>
        <taxon>Sphingomonas</taxon>
    </lineage>
</organism>
<dbReference type="InterPro" id="IPR013324">
    <property type="entry name" value="RNA_pol_sigma_r3/r4-like"/>
</dbReference>
<evidence type="ECO:0000259" key="1">
    <source>
        <dbReference type="Pfam" id="PF08281"/>
    </source>
</evidence>
<reference evidence="2 3" key="1">
    <citation type="submission" date="2018-07" db="EMBL/GenBank/DDBJ databases">
        <title>Genomic and Epidemiologic Investigation of an Indolent Hospital Outbreak.</title>
        <authorList>
            <person name="Johnson R.C."/>
            <person name="Deming C."/>
            <person name="Conlan S."/>
            <person name="Zellmer C.J."/>
            <person name="Michelin A.V."/>
            <person name="Lee-Lin S."/>
            <person name="Thomas P.J."/>
            <person name="Park M."/>
            <person name="Weingarten R.A."/>
            <person name="Less J."/>
            <person name="Dekker J.P."/>
            <person name="Frank K.M."/>
            <person name="Musser K.A."/>
            <person name="Mcquiston J.R."/>
            <person name="Henderson D.K."/>
            <person name="Lau A.F."/>
            <person name="Palmore T.N."/>
            <person name="Segre J.A."/>
        </authorList>
    </citation>
    <scope>NUCLEOTIDE SEQUENCE [LARGE SCALE GENOMIC DNA]</scope>
    <source>
        <strain evidence="2 3">SK-NIH.Env10_0317</strain>
    </source>
</reference>
<dbReference type="InterPro" id="IPR036388">
    <property type="entry name" value="WH-like_DNA-bd_sf"/>
</dbReference>
<proteinExistence type="predicted"/>